<reference evidence="8 9" key="1">
    <citation type="journal article" date="2019" name="Int. J. Syst. Evol. Microbiol.">
        <title>The Global Catalogue of Microorganisms (GCM) 10K type strain sequencing project: providing services to taxonomists for standard genome sequencing and annotation.</title>
        <authorList>
            <consortium name="The Broad Institute Genomics Platform"/>
            <consortium name="The Broad Institute Genome Sequencing Center for Infectious Disease"/>
            <person name="Wu L."/>
            <person name="Ma J."/>
        </authorList>
    </citation>
    <scope>NUCLEOTIDE SEQUENCE [LARGE SCALE GENOMIC DNA]</scope>
    <source>
        <strain evidence="8 9">JCM 16083</strain>
    </source>
</reference>
<keyword evidence="4" id="KW-1015">Disulfide bond</keyword>
<comment type="caution">
    <text evidence="8">The sequence shown here is derived from an EMBL/GenBank/DDBJ whole genome shotgun (WGS) entry which is preliminary data.</text>
</comment>
<proteinExistence type="inferred from homology"/>
<gene>
    <name evidence="8" type="primary">trxA_1</name>
    <name evidence="8" type="ORF">GCM10009118_08250</name>
</gene>
<keyword evidence="5" id="KW-0676">Redox-active center</keyword>
<dbReference type="InterPro" id="IPR005746">
    <property type="entry name" value="Thioredoxin"/>
</dbReference>
<name>A0ABN1MMB3_9FLAO</name>
<evidence type="ECO:0000256" key="4">
    <source>
        <dbReference type="ARBA" id="ARBA00023157"/>
    </source>
</evidence>
<evidence type="ECO:0000256" key="5">
    <source>
        <dbReference type="ARBA" id="ARBA00023284"/>
    </source>
</evidence>
<sequence length="113" mass="13160">MSGTMSEFKEIIRGEIPVLVEFYADWYTPCKETLSYLDELKQEYGCTVRFLKVNADNNQDATAKYKVLGVPSFLLFKEGQILWRTQGVLSRFELKQAIEVALLEEEQRQELDK</sequence>
<evidence type="ECO:0000259" key="7">
    <source>
        <dbReference type="PROSITE" id="PS51352"/>
    </source>
</evidence>
<dbReference type="Proteomes" id="UP001501126">
    <property type="component" value="Unassembled WGS sequence"/>
</dbReference>
<dbReference type="PANTHER" id="PTHR45663">
    <property type="entry name" value="GEO12009P1"/>
    <property type="match status" value="1"/>
</dbReference>
<dbReference type="SUPFAM" id="SSF52833">
    <property type="entry name" value="Thioredoxin-like"/>
    <property type="match status" value="1"/>
</dbReference>
<dbReference type="Gene3D" id="3.40.30.10">
    <property type="entry name" value="Glutaredoxin"/>
    <property type="match status" value="1"/>
</dbReference>
<feature type="domain" description="Thioredoxin" evidence="7">
    <location>
        <begin position="1"/>
        <end position="103"/>
    </location>
</feature>
<evidence type="ECO:0000313" key="9">
    <source>
        <dbReference type="Proteomes" id="UP001501126"/>
    </source>
</evidence>
<dbReference type="Pfam" id="PF00085">
    <property type="entry name" value="Thioredoxin"/>
    <property type="match status" value="1"/>
</dbReference>
<evidence type="ECO:0000256" key="1">
    <source>
        <dbReference type="ARBA" id="ARBA00008987"/>
    </source>
</evidence>
<accession>A0ABN1MMB3</accession>
<evidence type="ECO:0000256" key="6">
    <source>
        <dbReference type="PIRNR" id="PIRNR000077"/>
    </source>
</evidence>
<comment type="similarity">
    <text evidence="1 6">Belongs to the thioredoxin family.</text>
</comment>
<protein>
    <recommendedName>
        <fullName evidence="6">Thioredoxin</fullName>
    </recommendedName>
</protein>
<dbReference type="InterPro" id="IPR013766">
    <property type="entry name" value="Thioredoxin_domain"/>
</dbReference>
<dbReference type="PIRSF" id="PIRSF000077">
    <property type="entry name" value="Thioredoxin"/>
    <property type="match status" value="1"/>
</dbReference>
<evidence type="ECO:0000313" key="8">
    <source>
        <dbReference type="EMBL" id="GAA0874417.1"/>
    </source>
</evidence>
<evidence type="ECO:0000256" key="3">
    <source>
        <dbReference type="ARBA" id="ARBA00022982"/>
    </source>
</evidence>
<keyword evidence="9" id="KW-1185">Reference proteome</keyword>
<dbReference type="PANTHER" id="PTHR45663:SF11">
    <property type="entry name" value="GEO12009P1"/>
    <property type="match status" value="1"/>
</dbReference>
<organism evidence="8 9">
    <name type="scientific">Wandonia haliotis</name>
    <dbReference type="NCBI Taxonomy" id="574963"/>
    <lineage>
        <taxon>Bacteria</taxon>
        <taxon>Pseudomonadati</taxon>
        <taxon>Bacteroidota</taxon>
        <taxon>Flavobacteriia</taxon>
        <taxon>Flavobacteriales</taxon>
        <taxon>Crocinitomicaceae</taxon>
        <taxon>Wandonia</taxon>
    </lineage>
</organism>
<dbReference type="PROSITE" id="PS51352">
    <property type="entry name" value="THIOREDOXIN_2"/>
    <property type="match status" value="1"/>
</dbReference>
<evidence type="ECO:0000256" key="2">
    <source>
        <dbReference type="ARBA" id="ARBA00022448"/>
    </source>
</evidence>
<dbReference type="InterPro" id="IPR036249">
    <property type="entry name" value="Thioredoxin-like_sf"/>
</dbReference>
<dbReference type="EMBL" id="BAAAFH010000003">
    <property type="protein sequence ID" value="GAA0874417.1"/>
    <property type="molecule type" value="Genomic_DNA"/>
</dbReference>
<dbReference type="CDD" id="cd02947">
    <property type="entry name" value="TRX_family"/>
    <property type="match status" value="1"/>
</dbReference>
<keyword evidence="2" id="KW-0813">Transport</keyword>
<keyword evidence="3" id="KW-0249">Electron transport</keyword>